<feature type="domain" description="BURP" evidence="2">
    <location>
        <begin position="62"/>
        <end position="266"/>
    </location>
</feature>
<evidence type="ECO:0000313" key="4">
    <source>
        <dbReference type="Proteomes" id="UP001187192"/>
    </source>
</evidence>
<dbReference type="InterPro" id="IPR044816">
    <property type="entry name" value="BURP"/>
</dbReference>
<evidence type="ECO:0000313" key="3">
    <source>
        <dbReference type="EMBL" id="GMN21070.1"/>
    </source>
</evidence>
<evidence type="ECO:0000259" key="2">
    <source>
        <dbReference type="PROSITE" id="PS51277"/>
    </source>
</evidence>
<dbReference type="EMBL" id="BTGU01009078">
    <property type="protein sequence ID" value="GMN21070.1"/>
    <property type="molecule type" value="Genomic_DNA"/>
</dbReference>
<dbReference type="Proteomes" id="UP001187192">
    <property type="component" value="Unassembled WGS sequence"/>
</dbReference>
<keyword evidence="4" id="KW-1185">Reference proteome</keyword>
<gene>
    <name evidence="3" type="ORF">TIFTF001_051083</name>
</gene>
<dbReference type="PANTHER" id="PTHR31236">
    <property type="entry name" value="BURP DOMAIN PROTEIN USPL1-LIKE"/>
    <property type="match status" value="1"/>
</dbReference>
<dbReference type="InterPro" id="IPR004873">
    <property type="entry name" value="BURP_dom"/>
</dbReference>
<sequence>MRLASAFWNLLFLYASLLLLIVSARKTTIGFKNAYNIKKFHDHQDHDQSHDHHMISPELNVFFTPNDFQIGKTMPVYFPEKNLSSSPKLLTKEEADSIPFSLSQLQYLLDYFSFPKNSPQAQAMEYTLRQCELGPTKGEARFCATSLESMLDFALDFFGSNTRIKVLTTTHLKDKNTLFQNYTISEKPREVLTPRMIGCHTMPYPYLVFYCHGQLQSGENKVFEISLAGENGERVESTAVCHMDTSHWDRNHVSFRVLGIEPGSSP</sequence>
<dbReference type="PANTHER" id="PTHR31236:SF32">
    <property type="entry name" value="BURP DOMAIN PROTEIN USPL1-LIKE"/>
    <property type="match status" value="1"/>
</dbReference>
<reference evidence="3" key="1">
    <citation type="submission" date="2023-07" db="EMBL/GenBank/DDBJ databases">
        <title>draft genome sequence of fig (Ficus carica).</title>
        <authorList>
            <person name="Takahashi T."/>
            <person name="Nishimura K."/>
        </authorList>
    </citation>
    <scope>NUCLEOTIDE SEQUENCE</scope>
</reference>
<accession>A0AA88CKG1</accession>
<dbReference type="SMART" id="SM01045">
    <property type="entry name" value="BURP"/>
    <property type="match status" value="1"/>
</dbReference>
<name>A0AA88CKG1_FICCA</name>
<organism evidence="3 4">
    <name type="scientific">Ficus carica</name>
    <name type="common">Common fig</name>
    <dbReference type="NCBI Taxonomy" id="3494"/>
    <lineage>
        <taxon>Eukaryota</taxon>
        <taxon>Viridiplantae</taxon>
        <taxon>Streptophyta</taxon>
        <taxon>Embryophyta</taxon>
        <taxon>Tracheophyta</taxon>
        <taxon>Spermatophyta</taxon>
        <taxon>Magnoliopsida</taxon>
        <taxon>eudicotyledons</taxon>
        <taxon>Gunneridae</taxon>
        <taxon>Pentapetalae</taxon>
        <taxon>rosids</taxon>
        <taxon>fabids</taxon>
        <taxon>Rosales</taxon>
        <taxon>Moraceae</taxon>
        <taxon>Ficeae</taxon>
        <taxon>Ficus</taxon>
    </lineage>
</organism>
<dbReference type="Pfam" id="PF03181">
    <property type="entry name" value="BURP"/>
    <property type="match status" value="1"/>
</dbReference>
<feature type="chain" id="PRO_5041700339" description="BURP domain-containing protein" evidence="1">
    <location>
        <begin position="25"/>
        <end position="266"/>
    </location>
</feature>
<feature type="signal peptide" evidence="1">
    <location>
        <begin position="1"/>
        <end position="24"/>
    </location>
</feature>
<protein>
    <recommendedName>
        <fullName evidence="2">BURP domain-containing protein</fullName>
    </recommendedName>
</protein>
<proteinExistence type="predicted"/>
<feature type="non-terminal residue" evidence="3">
    <location>
        <position position="266"/>
    </location>
</feature>
<dbReference type="AlphaFoldDB" id="A0AA88CKG1"/>
<keyword evidence="1" id="KW-0732">Signal</keyword>
<comment type="caution">
    <text evidence="3">The sequence shown here is derived from an EMBL/GenBank/DDBJ whole genome shotgun (WGS) entry which is preliminary data.</text>
</comment>
<dbReference type="PROSITE" id="PS51277">
    <property type="entry name" value="BURP"/>
    <property type="match status" value="1"/>
</dbReference>
<evidence type="ECO:0000256" key="1">
    <source>
        <dbReference type="SAM" id="SignalP"/>
    </source>
</evidence>